<evidence type="ECO:0000256" key="5">
    <source>
        <dbReference type="HAMAP-Rule" id="MF_00909"/>
    </source>
</evidence>
<keyword evidence="2 5" id="KW-0547">Nucleotide-binding</keyword>
<dbReference type="InterPro" id="IPR024757">
    <property type="entry name" value="FtsZ_C"/>
</dbReference>
<evidence type="ECO:0000256" key="8">
    <source>
        <dbReference type="SAM" id="MobiDB-lite"/>
    </source>
</evidence>
<feature type="binding site" evidence="5">
    <location>
        <begin position="20"/>
        <end position="24"/>
    </location>
    <ligand>
        <name>GTP</name>
        <dbReference type="ChEBI" id="CHEBI:37565"/>
    </ligand>
</feature>
<evidence type="ECO:0000256" key="3">
    <source>
        <dbReference type="ARBA" id="ARBA00023134"/>
    </source>
</evidence>
<accession>E7GEY7</accession>
<dbReference type="Gene3D" id="3.40.50.1440">
    <property type="entry name" value="Tubulin/FtsZ, GTPase domain"/>
    <property type="match status" value="1"/>
</dbReference>
<feature type="domain" description="Tubulin/FtsZ 2-layer sandwich" evidence="10">
    <location>
        <begin position="205"/>
        <end position="322"/>
    </location>
</feature>
<evidence type="ECO:0000313" key="11">
    <source>
        <dbReference type="EMBL" id="EFW03403.1"/>
    </source>
</evidence>
<dbReference type="SMART" id="SM00865">
    <property type="entry name" value="Tubulin_C"/>
    <property type="match status" value="1"/>
</dbReference>
<evidence type="ECO:0000259" key="9">
    <source>
        <dbReference type="SMART" id="SM00864"/>
    </source>
</evidence>
<evidence type="ECO:0000256" key="2">
    <source>
        <dbReference type="ARBA" id="ARBA00022741"/>
    </source>
</evidence>
<feature type="compositionally biased region" description="Polar residues" evidence="8">
    <location>
        <begin position="323"/>
        <end position="341"/>
    </location>
</feature>
<keyword evidence="5 7" id="KW-0132">Cell division</keyword>
<dbReference type="InterPro" id="IPR037103">
    <property type="entry name" value="Tubulin/FtsZ-like_C"/>
</dbReference>
<dbReference type="InterPro" id="IPR008280">
    <property type="entry name" value="Tub_FtsZ_C"/>
</dbReference>
<comment type="subcellular location">
    <subcellularLocation>
        <location evidence="5">Cytoplasm</location>
    </subcellularLocation>
    <text evidence="5">Assembles at midcell at the inner surface of the cytoplasmic membrane.</text>
</comment>
<dbReference type="SUPFAM" id="SSF55307">
    <property type="entry name" value="Tubulin C-terminal domain-like"/>
    <property type="match status" value="1"/>
</dbReference>
<dbReference type="GO" id="GO:0000917">
    <property type="term" value="P:division septum assembly"/>
    <property type="evidence" value="ECO:0007669"/>
    <property type="project" value="UniProtKB-KW"/>
</dbReference>
<proteinExistence type="inferred from homology"/>
<gene>
    <name evidence="5" type="primary">ftsZ</name>
    <name evidence="11" type="ORF">HMPREF9488_03330</name>
</gene>
<feature type="binding site" evidence="5">
    <location>
        <position position="138"/>
    </location>
    <ligand>
        <name>GTP</name>
        <dbReference type="ChEBI" id="CHEBI:37565"/>
    </ligand>
</feature>
<dbReference type="Pfam" id="PF12327">
    <property type="entry name" value="FtsZ_C"/>
    <property type="match status" value="1"/>
</dbReference>
<comment type="function">
    <text evidence="5 7">Essential cell division protein that forms a contractile ring structure (Z ring) at the future cell division site. The regulation of the ring assembly controls the timing and the location of cell division. One of the functions of the FtsZ ring is to recruit other cell division proteins to the septum to produce a new cell wall between the dividing cells. Binds GTP and shows GTPase activity.</text>
</comment>
<protein>
    <recommendedName>
        <fullName evidence="5 6">Cell division protein FtsZ</fullName>
    </recommendedName>
</protein>
<dbReference type="OrthoDB" id="9813375at2"/>
<dbReference type="Proteomes" id="UP000003157">
    <property type="component" value="Unassembled WGS sequence"/>
</dbReference>
<dbReference type="InterPro" id="IPR000158">
    <property type="entry name" value="Cell_div_FtsZ"/>
</dbReference>
<evidence type="ECO:0000313" key="12">
    <source>
        <dbReference type="Proteomes" id="UP000003157"/>
    </source>
</evidence>
<dbReference type="GeneID" id="78228559"/>
<feature type="binding site" evidence="5">
    <location>
        <position position="185"/>
    </location>
    <ligand>
        <name>GTP</name>
        <dbReference type="ChEBI" id="CHEBI:37565"/>
    </ligand>
</feature>
<dbReference type="PROSITE" id="PS01134">
    <property type="entry name" value="FTSZ_1"/>
    <property type="match status" value="1"/>
</dbReference>
<sequence length="364" mass="38184">MDSNLDFVQVAKIKVIGVGGGGCNAVARMAKDGVRGVDFYVANTDAQILKGIDIENKIILGRELTHGLGAGGNPEVGRKAALETEQEIKEALSGANMVFVAAGMGGGTGTGAAPVVAKICRELGALTVGVVTSPFTFEGPKVLRQAKGGLAELRENVDSIIVVSNDRLLDAIGRKPMGEAFREADNVLRQGVQTITDLIAIPAFINLDFADVSSVMKDRGSALIGIGMSDGENKAEEAAMRAISSPLLDVSIAGAKDAIVNVTGGTNITLYDANTALATIREAVGNDVNTVLGVAINENLDDQVIVTVIATGFEDDEEPAPMPTQTQSMPRQTSPYESTVRPTVFETQDDDDDDVPAFLRNRKL</sequence>
<dbReference type="EMBL" id="ADKX01000047">
    <property type="protein sequence ID" value="EFW03403.1"/>
    <property type="molecule type" value="Genomic_DNA"/>
</dbReference>
<reference evidence="11 12" key="1">
    <citation type="submission" date="2010-12" db="EMBL/GenBank/DDBJ databases">
        <title>The Genome Sequence of Coprobacillus sp. strain 29_1.</title>
        <authorList>
            <consortium name="The Broad Institute Genome Sequencing Platform"/>
            <person name="Earl A."/>
            <person name="Ward D."/>
            <person name="Feldgarden M."/>
            <person name="Gevers D."/>
            <person name="Daigneault M."/>
            <person name="Sibley C.D."/>
            <person name="White A."/>
            <person name="Strauss J."/>
            <person name="Allen-Vercoe E."/>
            <person name="Young S.K."/>
            <person name="Zeng Q."/>
            <person name="Gargeya S."/>
            <person name="Fitzgerald M."/>
            <person name="Haas B."/>
            <person name="Abouelleil A."/>
            <person name="Alvarado L."/>
            <person name="Arachchi H.M."/>
            <person name="Berlin A."/>
            <person name="Brown A."/>
            <person name="Chapman S.B."/>
            <person name="Chen Z."/>
            <person name="Dunbar C."/>
            <person name="Freedman E."/>
            <person name="Gearin G."/>
            <person name="Gellesch M."/>
            <person name="Goldberg J."/>
            <person name="Griggs A."/>
            <person name="Gujja S."/>
            <person name="Heilman E."/>
            <person name="Heiman D."/>
            <person name="Howarth C."/>
            <person name="Larson L."/>
            <person name="Lui A."/>
            <person name="MacDonald P.J.P."/>
            <person name="Mehta T."/>
            <person name="Montmayeur A."/>
            <person name="Murphy C."/>
            <person name="Neiman D."/>
            <person name="Pearson M."/>
            <person name="Priest M."/>
            <person name="Roberts A."/>
            <person name="Saif S."/>
            <person name="Shea T."/>
            <person name="Shenoy N."/>
            <person name="Sisk P."/>
            <person name="Stolte C."/>
            <person name="Sykes S."/>
            <person name="White J."/>
            <person name="Yandava C."/>
            <person name="Nusbaum C."/>
            <person name="Birren B."/>
        </authorList>
    </citation>
    <scope>NUCLEOTIDE SEQUENCE [LARGE SCALE GENOMIC DNA]</scope>
    <source>
        <strain evidence="11 12">29_1</strain>
    </source>
</reference>
<dbReference type="GO" id="GO:0043093">
    <property type="term" value="P:FtsZ-dependent cytokinesis"/>
    <property type="evidence" value="ECO:0007669"/>
    <property type="project" value="UniProtKB-UniRule"/>
</dbReference>
<dbReference type="GO" id="GO:0032153">
    <property type="term" value="C:cell division site"/>
    <property type="evidence" value="ECO:0007669"/>
    <property type="project" value="UniProtKB-UniRule"/>
</dbReference>
<dbReference type="STRING" id="100884.GCA_000269565_00661"/>
<evidence type="ECO:0000256" key="4">
    <source>
        <dbReference type="ARBA" id="ARBA00023210"/>
    </source>
</evidence>
<dbReference type="PANTHER" id="PTHR30314:SF3">
    <property type="entry name" value="MITOCHONDRIAL DIVISION PROTEIN FSZA"/>
    <property type="match status" value="1"/>
</dbReference>
<dbReference type="InterPro" id="IPR036525">
    <property type="entry name" value="Tubulin/FtsZ_GTPase_sf"/>
</dbReference>
<organism evidence="11 12">
    <name type="scientific">Coprobacillus cateniformis</name>
    <dbReference type="NCBI Taxonomy" id="100884"/>
    <lineage>
        <taxon>Bacteria</taxon>
        <taxon>Bacillati</taxon>
        <taxon>Bacillota</taxon>
        <taxon>Erysipelotrichia</taxon>
        <taxon>Erysipelotrichales</taxon>
        <taxon>Coprobacillaceae</taxon>
        <taxon>Coprobacillus</taxon>
    </lineage>
</organism>
<dbReference type="CDD" id="cd02201">
    <property type="entry name" value="FtsZ_type1"/>
    <property type="match status" value="1"/>
</dbReference>
<dbReference type="InterPro" id="IPR045061">
    <property type="entry name" value="FtsZ/CetZ"/>
</dbReference>
<evidence type="ECO:0000256" key="7">
    <source>
        <dbReference type="RuleBase" id="RU000631"/>
    </source>
</evidence>
<dbReference type="InterPro" id="IPR003008">
    <property type="entry name" value="Tubulin_FtsZ_GTPase"/>
</dbReference>
<dbReference type="HAMAP" id="MF_00909">
    <property type="entry name" value="FtsZ"/>
    <property type="match status" value="1"/>
</dbReference>
<dbReference type="NCBIfam" id="TIGR00065">
    <property type="entry name" value="ftsZ"/>
    <property type="match status" value="1"/>
</dbReference>
<comment type="subunit">
    <text evidence="5">Homodimer. Polymerizes to form a dynamic ring structure in a strictly GTP-dependent manner. Interacts directly with several other division proteins.</text>
</comment>
<dbReference type="SMART" id="SM00864">
    <property type="entry name" value="Tubulin"/>
    <property type="match status" value="1"/>
</dbReference>
<dbReference type="PANTHER" id="PTHR30314">
    <property type="entry name" value="CELL DIVISION PROTEIN FTSZ-RELATED"/>
    <property type="match status" value="1"/>
</dbReference>
<dbReference type="Pfam" id="PF00091">
    <property type="entry name" value="Tubulin"/>
    <property type="match status" value="1"/>
</dbReference>
<dbReference type="SUPFAM" id="SSF52490">
    <property type="entry name" value="Tubulin nucleotide-binding domain-like"/>
    <property type="match status" value="1"/>
</dbReference>
<evidence type="ECO:0000256" key="1">
    <source>
        <dbReference type="ARBA" id="ARBA00009690"/>
    </source>
</evidence>
<dbReference type="GO" id="GO:0005737">
    <property type="term" value="C:cytoplasm"/>
    <property type="evidence" value="ECO:0007669"/>
    <property type="project" value="UniProtKB-SubCell"/>
</dbReference>
<feature type="binding site" evidence="5">
    <location>
        <begin position="107"/>
        <end position="109"/>
    </location>
    <ligand>
        <name>GTP</name>
        <dbReference type="ChEBI" id="CHEBI:37565"/>
    </ligand>
</feature>
<feature type="domain" description="Tubulin/FtsZ GTPase" evidence="9">
    <location>
        <begin position="12"/>
        <end position="203"/>
    </location>
</feature>
<dbReference type="GO" id="GO:0003924">
    <property type="term" value="F:GTPase activity"/>
    <property type="evidence" value="ECO:0007669"/>
    <property type="project" value="UniProtKB-UniRule"/>
</dbReference>
<evidence type="ECO:0000259" key="10">
    <source>
        <dbReference type="SMART" id="SM00865"/>
    </source>
</evidence>
<dbReference type="GO" id="GO:0005525">
    <property type="term" value="F:GTP binding"/>
    <property type="evidence" value="ECO:0007669"/>
    <property type="project" value="UniProtKB-UniRule"/>
</dbReference>
<keyword evidence="4 5" id="KW-0717">Septation</keyword>
<dbReference type="InterPro" id="IPR018316">
    <property type="entry name" value="Tubulin/FtsZ_2-layer-sand-dom"/>
</dbReference>
<dbReference type="eggNOG" id="COG0206">
    <property type="taxonomic scope" value="Bacteria"/>
</dbReference>
<keyword evidence="5" id="KW-0963">Cytoplasm</keyword>
<comment type="caution">
    <text evidence="11">The sequence shown here is derived from an EMBL/GenBank/DDBJ whole genome shotgun (WGS) entry which is preliminary data.</text>
</comment>
<dbReference type="PROSITE" id="PS01135">
    <property type="entry name" value="FTSZ_2"/>
    <property type="match status" value="1"/>
</dbReference>
<dbReference type="InterPro" id="IPR020805">
    <property type="entry name" value="Cell_div_FtsZ_CS"/>
</dbReference>
<evidence type="ECO:0000256" key="6">
    <source>
        <dbReference type="NCBIfam" id="TIGR00065"/>
    </source>
</evidence>
<keyword evidence="12" id="KW-1185">Reference proteome</keyword>
<dbReference type="FunFam" id="3.40.50.1440:FF:000001">
    <property type="entry name" value="Cell division protein FtsZ"/>
    <property type="match status" value="1"/>
</dbReference>
<keyword evidence="5 7" id="KW-0131">Cell cycle</keyword>
<name>E7GEY7_9FIRM</name>
<dbReference type="GO" id="GO:0051258">
    <property type="term" value="P:protein polymerization"/>
    <property type="evidence" value="ECO:0007669"/>
    <property type="project" value="UniProtKB-UniRule"/>
</dbReference>
<dbReference type="Gene3D" id="3.30.1330.20">
    <property type="entry name" value="Tubulin/FtsZ, C-terminal domain"/>
    <property type="match status" value="1"/>
</dbReference>
<dbReference type="AlphaFoldDB" id="E7GEY7"/>
<dbReference type="RefSeq" id="WP_008790412.1">
    <property type="nucleotide sequence ID" value="NZ_AKCB01000001.1"/>
</dbReference>
<keyword evidence="3 5" id="KW-0342">GTP-binding</keyword>
<dbReference type="HOGENOM" id="CLU_024865_0_1_9"/>
<comment type="caution">
    <text evidence="5">Lacks conserved residue(s) required for the propagation of feature annotation.</text>
</comment>
<feature type="region of interest" description="Disordered" evidence="8">
    <location>
        <begin position="315"/>
        <end position="364"/>
    </location>
</feature>
<dbReference type="PRINTS" id="PR00423">
    <property type="entry name" value="CELLDVISFTSZ"/>
</dbReference>
<comment type="similarity">
    <text evidence="1 5 7">Belongs to the FtsZ family.</text>
</comment>